<evidence type="ECO:0000313" key="2">
    <source>
        <dbReference type="EMBL" id="KKM24964.1"/>
    </source>
</evidence>
<gene>
    <name evidence="2" type="ORF">LCGC14_1599740</name>
</gene>
<comment type="caution">
    <text evidence="2">The sequence shown here is derived from an EMBL/GenBank/DDBJ whole genome shotgun (WGS) entry which is preliminary data.</text>
</comment>
<name>A0A0F9IXY3_9ZZZZ</name>
<dbReference type="AlphaFoldDB" id="A0A0F9IXY3"/>
<organism evidence="2">
    <name type="scientific">marine sediment metagenome</name>
    <dbReference type="NCBI Taxonomy" id="412755"/>
    <lineage>
        <taxon>unclassified sequences</taxon>
        <taxon>metagenomes</taxon>
        <taxon>ecological metagenomes</taxon>
    </lineage>
</organism>
<evidence type="ECO:0000256" key="1">
    <source>
        <dbReference type="SAM" id="Phobius"/>
    </source>
</evidence>
<feature type="transmembrane region" description="Helical" evidence="1">
    <location>
        <begin position="331"/>
        <end position="354"/>
    </location>
</feature>
<keyword evidence="1" id="KW-0812">Transmembrane</keyword>
<dbReference type="EMBL" id="LAZR01012815">
    <property type="protein sequence ID" value="KKM24964.1"/>
    <property type="molecule type" value="Genomic_DNA"/>
</dbReference>
<keyword evidence="1" id="KW-0472">Membrane</keyword>
<keyword evidence="1" id="KW-1133">Transmembrane helix</keyword>
<accession>A0A0F9IXY3</accession>
<sequence length="458" mass="51218">MPPEPFPSTFPDVPDPLDLLDGAVWGLLGEAALPPMAGGQLPGFLEDAWGWTTGNLLDPGGDFLRDALAEIGRTVSGAVTTILSWLLKWVYHITRFSLWYAVPQGHRLRFPSVFDESTQSPYEYLSRILRILGSVVEGVVGPAVLWVAGELWFWTKWIAEQAAGGVTWLAGELWFWTKWVADQAAGGVTWLAGEVWSGAEWVAEQGAGQISWLWGETWFWLKWVAEEAAGGIAWLAGELWFWSKWVADQVQAGNQWIYDNVLEKIPEGIVAGAAEIGKLIREAFEWFVDSAFEPFVDVLQSKFAIPGKLLRGEYTSVEALMDDLMDPPNELLRGLTLIALTPAYLIIGLLLAFFPPYRPILNKLEWEVAANVGGTLPTFQMLRDGLRRELLAVDEHDEWLRKGGYTGALVELQRELYEEIPGSGDLVRMGVREVFTPEIAERFGQFEDFPPAFGEWMA</sequence>
<reference evidence="2" key="1">
    <citation type="journal article" date="2015" name="Nature">
        <title>Complex archaea that bridge the gap between prokaryotes and eukaryotes.</title>
        <authorList>
            <person name="Spang A."/>
            <person name="Saw J.H."/>
            <person name="Jorgensen S.L."/>
            <person name="Zaremba-Niedzwiedzka K."/>
            <person name="Martijn J."/>
            <person name="Lind A.E."/>
            <person name="van Eijk R."/>
            <person name="Schleper C."/>
            <person name="Guy L."/>
            <person name="Ettema T.J."/>
        </authorList>
    </citation>
    <scope>NUCLEOTIDE SEQUENCE</scope>
</reference>
<protein>
    <submittedName>
        <fullName evidence="2">Uncharacterized protein</fullName>
    </submittedName>
</protein>
<feature type="non-terminal residue" evidence="2">
    <location>
        <position position="458"/>
    </location>
</feature>
<proteinExistence type="predicted"/>